<dbReference type="InterPro" id="IPR010499">
    <property type="entry name" value="AraC_E-bd"/>
</dbReference>
<dbReference type="AlphaFoldDB" id="A0A6G8FGV7"/>
<keyword evidence="4" id="KW-1185">Reference proteome</keyword>
<protein>
    <submittedName>
        <fullName evidence="3">MerR family transcriptional regulator</fullName>
    </submittedName>
</protein>
<dbReference type="InterPro" id="IPR029442">
    <property type="entry name" value="GyrI-like"/>
</dbReference>
<dbReference type="RefSeq" id="WP_166321868.1">
    <property type="nucleotide sequence ID" value="NZ_CP049934.1"/>
</dbReference>
<dbReference type="KEGG" id="lins:G7067_02965"/>
<dbReference type="Gene3D" id="3.20.80.10">
    <property type="entry name" value="Regulatory factor, effector binding domain"/>
    <property type="match status" value="1"/>
</dbReference>
<dbReference type="PANTHER" id="PTHR30204">
    <property type="entry name" value="REDOX-CYCLING DRUG-SENSING TRANSCRIPTIONAL ACTIVATOR SOXR"/>
    <property type="match status" value="1"/>
</dbReference>
<dbReference type="InterPro" id="IPR047057">
    <property type="entry name" value="MerR_fam"/>
</dbReference>
<keyword evidence="1" id="KW-0238">DNA-binding</keyword>
<dbReference type="InterPro" id="IPR009061">
    <property type="entry name" value="DNA-bd_dom_put_sf"/>
</dbReference>
<dbReference type="SMART" id="SM00422">
    <property type="entry name" value="HTH_MERR"/>
    <property type="match status" value="1"/>
</dbReference>
<evidence type="ECO:0000256" key="1">
    <source>
        <dbReference type="ARBA" id="ARBA00023125"/>
    </source>
</evidence>
<proteinExistence type="predicted"/>
<dbReference type="Proteomes" id="UP000501387">
    <property type="component" value="Chromosome"/>
</dbReference>
<dbReference type="SUPFAM" id="SSF55136">
    <property type="entry name" value="Probable bacterial effector-binding domain"/>
    <property type="match status" value="1"/>
</dbReference>
<organism evidence="3 4">
    <name type="scientific">Leucobacter insecticola</name>
    <dbReference type="NCBI Taxonomy" id="2714934"/>
    <lineage>
        <taxon>Bacteria</taxon>
        <taxon>Bacillati</taxon>
        <taxon>Actinomycetota</taxon>
        <taxon>Actinomycetes</taxon>
        <taxon>Micrococcales</taxon>
        <taxon>Microbacteriaceae</taxon>
        <taxon>Leucobacter</taxon>
    </lineage>
</organism>
<sequence>MDQEEQLLKIGTFSTLSRISIRMLRHYHEHGVLSPAVIDPFNGHRFYRADQLMQAHLVVQLREAGFAVEKIAQLAQSSDPVQVAAAITQQREMLSAERERLHERLAALDLVSITLKGRPEMTDVTLTTLPAMHLASLRETLPSYGDEGTLWEEMWPLLQQSGVAFPAGGISGATFHDPEFRESDVDVEVWIQVDGPFTPIAPLEYRAVAPQKVVSATLLGDYSQMPAVTGAIGAYIAEHALSTGPMFNIYRVSPAQNPDPSSWVTEVCFPVLAD</sequence>
<dbReference type="Gene3D" id="1.10.1660.10">
    <property type="match status" value="1"/>
</dbReference>
<dbReference type="InterPro" id="IPR011256">
    <property type="entry name" value="Reg_factor_effector_dom_sf"/>
</dbReference>
<reference evidence="3 4" key="1">
    <citation type="submission" date="2020-03" db="EMBL/GenBank/DDBJ databases">
        <title>Leucobacter sp. nov., isolated from beetles.</title>
        <authorList>
            <person name="Hyun D.-W."/>
            <person name="Bae J.-W."/>
        </authorList>
    </citation>
    <scope>NUCLEOTIDE SEQUENCE [LARGE SCALE GENOMIC DNA]</scope>
    <source>
        <strain evidence="3 4">HDW9B</strain>
    </source>
</reference>
<dbReference type="Pfam" id="PF06445">
    <property type="entry name" value="GyrI-like"/>
    <property type="match status" value="1"/>
</dbReference>
<evidence type="ECO:0000313" key="3">
    <source>
        <dbReference type="EMBL" id="QIM15611.1"/>
    </source>
</evidence>
<evidence type="ECO:0000313" key="4">
    <source>
        <dbReference type="Proteomes" id="UP000501387"/>
    </source>
</evidence>
<accession>A0A6G8FGV7</accession>
<dbReference type="SUPFAM" id="SSF46955">
    <property type="entry name" value="Putative DNA-binding domain"/>
    <property type="match status" value="1"/>
</dbReference>
<gene>
    <name evidence="3" type="ORF">G7067_02965</name>
</gene>
<dbReference type="GO" id="GO:0003700">
    <property type="term" value="F:DNA-binding transcription factor activity"/>
    <property type="evidence" value="ECO:0007669"/>
    <property type="project" value="InterPro"/>
</dbReference>
<dbReference type="SMART" id="SM00871">
    <property type="entry name" value="AraC_E_bind"/>
    <property type="match status" value="1"/>
</dbReference>
<dbReference type="InterPro" id="IPR000551">
    <property type="entry name" value="MerR-type_HTH_dom"/>
</dbReference>
<dbReference type="GO" id="GO:0003677">
    <property type="term" value="F:DNA binding"/>
    <property type="evidence" value="ECO:0007669"/>
    <property type="project" value="UniProtKB-KW"/>
</dbReference>
<dbReference type="Pfam" id="PF13411">
    <property type="entry name" value="MerR_1"/>
    <property type="match status" value="1"/>
</dbReference>
<dbReference type="PANTHER" id="PTHR30204:SF97">
    <property type="entry name" value="MERR FAMILY REGULATORY PROTEIN"/>
    <property type="match status" value="1"/>
</dbReference>
<evidence type="ECO:0000259" key="2">
    <source>
        <dbReference type="PROSITE" id="PS50937"/>
    </source>
</evidence>
<dbReference type="EMBL" id="CP049934">
    <property type="protein sequence ID" value="QIM15611.1"/>
    <property type="molecule type" value="Genomic_DNA"/>
</dbReference>
<name>A0A6G8FGV7_9MICO</name>
<dbReference type="PROSITE" id="PS50937">
    <property type="entry name" value="HTH_MERR_2"/>
    <property type="match status" value="1"/>
</dbReference>
<feature type="domain" description="HTH merR-type" evidence="2">
    <location>
        <begin position="7"/>
        <end position="77"/>
    </location>
</feature>